<reference evidence="1" key="1">
    <citation type="submission" date="2020-08" db="EMBL/GenBank/DDBJ databases">
        <title>Spodoptera exigua strain:BAW_Kor-Di-RS1 Genome sequencing and assembly.</title>
        <authorList>
            <person name="Kim J."/>
            <person name="Nam H.Y."/>
            <person name="Kwon M."/>
            <person name="Choi J.H."/>
            <person name="Cho S.R."/>
            <person name="Kim G.-H."/>
        </authorList>
    </citation>
    <scope>NUCLEOTIDE SEQUENCE</scope>
    <source>
        <strain evidence="1">BAW_Kor-Di-RS1</strain>
        <tissue evidence="1">Whole-body</tissue>
    </source>
</reference>
<gene>
    <name evidence="1" type="ORF">HW555_004392</name>
</gene>
<sequence>MKAYKQKSVGVTFTPFRLGMTETLAPVSIKNDRREFLSVINRRYDVVVAPVPASSNAAVSFPGGGCCCSGSCMDVCIAEPPSRTCGGNNKYQILCGVECCHAVWGEDDIGSTHIGVFNPKSRSKVEYYKVLTKVMDGAEQGSAGTKVVTRNYVFRKSREYTEPDFGKKLDLLEFEIINDSSFPTDQKSKFIQTFSRLKSEMKSKWQTAKRTESVFLKKYHDWLQGTLEIPKKKINIEKSPGRPSKEFAELTDCTFSLGWVKNNVADFVEVLSFQVADDKLEHGLVALLLWRHYCFKLSKP</sequence>
<proteinExistence type="predicted"/>
<organism evidence="1 2">
    <name type="scientific">Spodoptera exigua</name>
    <name type="common">Beet armyworm</name>
    <name type="synonym">Noctua fulgens</name>
    <dbReference type="NCBI Taxonomy" id="7107"/>
    <lineage>
        <taxon>Eukaryota</taxon>
        <taxon>Metazoa</taxon>
        <taxon>Ecdysozoa</taxon>
        <taxon>Arthropoda</taxon>
        <taxon>Hexapoda</taxon>
        <taxon>Insecta</taxon>
        <taxon>Pterygota</taxon>
        <taxon>Neoptera</taxon>
        <taxon>Endopterygota</taxon>
        <taxon>Lepidoptera</taxon>
        <taxon>Glossata</taxon>
        <taxon>Ditrysia</taxon>
        <taxon>Noctuoidea</taxon>
        <taxon>Noctuidae</taxon>
        <taxon>Amphipyrinae</taxon>
        <taxon>Spodoptera</taxon>
    </lineage>
</organism>
<protein>
    <submittedName>
        <fullName evidence="1">Uncharacterized protein</fullName>
    </submittedName>
</protein>
<keyword evidence="2" id="KW-1185">Reference proteome</keyword>
<evidence type="ECO:0000313" key="1">
    <source>
        <dbReference type="EMBL" id="KAF9418872.1"/>
    </source>
</evidence>
<dbReference type="EMBL" id="JACKWZ010000049">
    <property type="protein sequence ID" value="KAF9418872.1"/>
    <property type="molecule type" value="Genomic_DNA"/>
</dbReference>
<accession>A0A835GN84</accession>
<dbReference type="Proteomes" id="UP000648187">
    <property type="component" value="Unassembled WGS sequence"/>
</dbReference>
<comment type="caution">
    <text evidence="1">The sequence shown here is derived from an EMBL/GenBank/DDBJ whole genome shotgun (WGS) entry which is preliminary data.</text>
</comment>
<name>A0A835GN84_SPOEX</name>
<dbReference type="AlphaFoldDB" id="A0A835GN84"/>
<evidence type="ECO:0000313" key="2">
    <source>
        <dbReference type="Proteomes" id="UP000648187"/>
    </source>
</evidence>